<dbReference type="InterPro" id="IPR003856">
    <property type="entry name" value="LPS_length_determ_N"/>
</dbReference>
<dbReference type="InterPro" id="IPR005702">
    <property type="entry name" value="Wzc-like_C"/>
</dbReference>
<evidence type="ECO:0000256" key="6">
    <source>
        <dbReference type="ARBA" id="ARBA00022519"/>
    </source>
</evidence>
<dbReference type="AlphaFoldDB" id="A0A6G1U3H8"/>
<comment type="caution">
    <text evidence="20">The sequence shown here is derived from an EMBL/GenBank/DDBJ whole genome shotgun (WGS) entry which is preliminary data.</text>
</comment>
<dbReference type="PANTHER" id="PTHR32309">
    <property type="entry name" value="TYROSINE-PROTEIN KINASE"/>
    <property type="match status" value="1"/>
</dbReference>
<dbReference type="RefSeq" id="WP_153125839.1">
    <property type="nucleotide sequence ID" value="NZ_VZCB01000099.1"/>
</dbReference>
<dbReference type="Pfam" id="PF02706">
    <property type="entry name" value="Wzz"/>
    <property type="match status" value="1"/>
</dbReference>
<evidence type="ECO:0000256" key="2">
    <source>
        <dbReference type="ARBA" id="ARBA00007316"/>
    </source>
</evidence>
<dbReference type="GO" id="GO:0004715">
    <property type="term" value="F:non-membrane spanning protein tyrosine kinase activity"/>
    <property type="evidence" value="ECO:0007669"/>
    <property type="project" value="UniProtKB-EC"/>
</dbReference>
<dbReference type="EC" id="2.7.10.2" evidence="4"/>
<evidence type="ECO:0000259" key="17">
    <source>
        <dbReference type="Pfam" id="PF02706"/>
    </source>
</evidence>
<keyword evidence="7 20" id="KW-0808">Transferase</keyword>
<keyword evidence="8 16" id="KW-0812">Transmembrane</keyword>
<keyword evidence="14" id="KW-0829">Tyrosine-protein kinase</keyword>
<dbReference type="InterPro" id="IPR050445">
    <property type="entry name" value="Bact_polysacc_biosynth/exp"/>
</dbReference>
<evidence type="ECO:0000256" key="7">
    <source>
        <dbReference type="ARBA" id="ARBA00022679"/>
    </source>
</evidence>
<evidence type="ECO:0000313" key="20">
    <source>
        <dbReference type="EMBL" id="MQN82134.1"/>
    </source>
</evidence>
<keyword evidence="10 20" id="KW-0418">Kinase</keyword>
<feature type="domain" description="Polysaccharide chain length determinant N-terminal" evidence="17">
    <location>
        <begin position="22"/>
        <end position="113"/>
    </location>
</feature>
<evidence type="ECO:0000256" key="1">
    <source>
        <dbReference type="ARBA" id="ARBA00004429"/>
    </source>
</evidence>
<evidence type="ECO:0000256" key="9">
    <source>
        <dbReference type="ARBA" id="ARBA00022741"/>
    </source>
</evidence>
<evidence type="ECO:0000256" key="12">
    <source>
        <dbReference type="ARBA" id="ARBA00022989"/>
    </source>
</evidence>
<evidence type="ECO:0000256" key="4">
    <source>
        <dbReference type="ARBA" id="ARBA00011903"/>
    </source>
</evidence>
<evidence type="ECO:0000256" key="5">
    <source>
        <dbReference type="ARBA" id="ARBA00022475"/>
    </source>
</evidence>
<dbReference type="GO" id="GO:0005524">
    <property type="term" value="F:ATP binding"/>
    <property type="evidence" value="ECO:0007669"/>
    <property type="project" value="UniProtKB-KW"/>
</dbReference>
<dbReference type="NCBIfam" id="TIGR01007">
    <property type="entry name" value="eps_fam"/>
    <property type="match status" value="1"/>
</dbReference>
<dbReference type="Pfam" id="PF13614">
    <property type="entry name" value="AAA_31"/>
    <property type="match status" value="1"/>
</dbReference>
<gene>
    <name evidence="20" type="ORF">F7D73_14545</name>
</gene>
<comment type="similarity">
    <text evidence="2">Belongs to the CpsD/CapB family.</text>
</comment>
<dbReference type="PANTHER" id="PTHR32309:SF13">
    <property type="entry name" value="FERRIC ENTEROBACTIN TRANSPORT PROTEIN FEPE"/>
    <property type="match status" value="1"/>
</dbReference>
<comment type="subcellular location">
    <subcellularLocation>
        <location evidence="1">Cell inner membrane</location>
        <topology evidence="1">Multi-pass membrane protein</topology>
    </subcellularLocation>
</comment>
<evidence type="ECO:0000256" key="16">
    <source>
        <dbReference type="SAM" id="Phobius"/>
    </source>
</evidence>
<evidence type="ECO:0000256" key="10">
    <source>
        <dbReference type="ARBA" id="ARBA00022777"/>
    </source>
</evidence>
<dbReference type="SUPFAM" id="SSF52540">
    <property type="entry name" value="P-loop containing nucleoside triphosphate hydrolases"/>
    <property type="match status" value="1"/>
</dbReference>
<evidence type="ECO:0000256" key="3">
    <source>
        <dbReference type="ARBA" id="ARBA00008883"/>
    </source>
</evidence>
<evidence type="ECO:0000256" key="13">
    <source>
        <dbReference type="ARBA" id="ARBA00023136"/>
    </source>
</evidence>
<dbReference type="InterPro" id="IPR025669">
    <property type="entry name" value="AAA_dom"/>
</dbReference>
<dbReference type="OrthoDB" id="9794577at2"/>
<keyword evidence="5" id="KW-1003">Cell membrane</keyword>
<evidence type="ECO:0000256" key="8">
    <source>
        <dbReference type="ARBA" id="ARBA00022692"/>
    </source>
</evidence>
<comment type="similarity">
    <text evidence="3">Belongs to the etk/wzc family.</text>
</comment>
<feature type="transmembrane region" description="Helical" evidence="16">
    <location>
        <begin position="518"/>
        <end position="538"/>
    </location>
</feature>
<dbReference type="GO" id="GO:0005886">
    <property type="term" value="C:plasma membrane"/>
    <property type="evidence" value="ECO:0007669"/>
    <property type="project" value="UniProtKB-SubCell"/>
</dbReference>
<dbReference type="EMBL" id="VZCB01000099">
    <property type="protein sequence ID" value="MQN82134.1"/>
    <property type="molecule type" value="Genomic_DNA"/>
</dbReference>
<dbReference type="CDD" id="cd05387">
    <property type="entry name" value="BY-kinase"/>
    <property type="match status" value="1"/>
</dbReference>
<dbReference type="InterPro" id="IPR032807">
    <property type="entry name" value="GNVR"/>
</dbReference>
<dbReference type="Pfam" id="PF13807">
    <property type="entry name" value="GNVR"/>
    <property type="match status" value="1"/>
</dbReference>
<keyword evidence="9" id="KW-0547">Nucleotide-binding</keyword>
<feature type="domain" description="Tyrosine-protein kinase G-rich" evidence="19">
    <location>
        <begin position="461"/>
        <end position="537"/>
    </location>
</feature>
<dbReference type="Proteomes" id="UP000480425">
    <property type="component" value="Unassembled WGS sequence"/>
</dbReference>
<evidence type="ECO:0000259" key="18">
    <source>
        <dbReference type="Pfam" id="PF13614"/>
    </source>
</evidence>
<dbReference type="FunFam" id="3.40.50.300:FF:000527">
    <property type="entry name" value="Tyrosine-protein kinase etk"/>
    <property type="match status" value="1"/>
</dbReference>
<name>A0A6G1U3H8_9BACT</name>
<evidence type="ECO:0000259" key="19">
    <source>
        <dbReference type="Pfam" id="PF13807"/>
    </source>
</evidence>
<comment type="catalytic activity">
    <reaction evidence="15">
        <text>L-tyrosyl-[protein] + ATP = O-phospho-L-tyrosyl-[protein] + ADP + H(+)</text>
        <dbReference type="Rhea" id="RHEA:10596"/>
        <dbReference type="Rhea" id="RHEA-COMP:10136"/>
        <dbReference type="Rhea" id="RHEA-COMP:20101"/>
        <dbReference type="ChEBI" id="CHEBI:15378"/>
        <dbReference type="ChEBI" id="CHEBI:30616"/>
        <dbReference type="ChEBI" id="CHEBI:46858"/>
        <dbReference type="ChEBI" id="CHEBI:61978"/>
        <dbReference type="ChEBI" id="CHEBI:456216"/>
        <dbReference type="EC" id="2.7.10.2"/>
    </reaction>
</comment>
<evidence type="ECO:0000256" key="14">
    <source>
        <dbReference type="ARBA" id="ARBA00023137"/>
    </source>
</evidence>
<sequence>MEENKNLQLEGAVQEQEEKSAIDFQLIYTNLILNWKWFVLSLIVCLGLGYLYLRYATPAYQASTKVLIKDDDDSKRRGSLGSSMIQSAANLGFMSNSNGIDNEIEILSAHDMAQLAVHDMKIYVNYYHKSAFKDPLVYKEQEVSVDLDLPHLKKLNAPIKLSIEKEGTKYHVKGTYNLPIDAFSFEKEASEFEKTFDRLPATISTRVGMLTFTPSKIYKLEDGEVLKAVIVSPEMAAKQYTKNLTVSQTSKTTTIAELVLNDENPQRALDYLNTLLKVYNRQANEDKNEIAYRTEQFINNRLQKINAELGNTEGQLESYKKRNKVIEMKLNATATIANSDAYAQKLQDANTQVELLDELGKYMNEPGNKYQPIPSNVGLTDESSTELINQYNKIALDRNNALHAASETSPTVTPLTAQLDALTTSIKRAMRQAKLGMEIQRNSIAKQAAEYAGQIGNSPEQERVLTQIGRQQEVKSGLYLMLLEKREENSISLAATADKGKIIDAPSFIGKVSPKSSIIMLIALVLGLAIPAGILFLIEFFKYKIEGHEDVIKLTQIPVIADIPVASDAAKKEGKADIVVHQNVNNLMEEIFRGLRTNIQFMLKSDEKVMMFTSSTSGEGKTFVASNISISLALLGKKVIMVGLDIRKPRLAELFQIDNHHNGITNLIVHDHNSWEDIQKQIVASGVNSNLDILMAGPVPPNPGELVTRASLDDIINQLKQHYDYVILDTAPVGLVNDSLQLGRLADLCVYVCRADYTPKASFGMINGLNAEKKLPNMCLVLNGVDLSKKKHSFYYGVGKYGKYGKYGNYGSYGSYGKYGKYGKYGTYGQYGSYGNYSNSHYGNANDTSIKK</sequence>
<proteinExistence type="inferred from homology"/>
<feature type="domain" description="AAA" evidence="18">
    <location>
        <begin position="608"/>
        <end position="733"/>
    </location>
</feature>
<dbReference type="InterPro" id="IPR027417">
    <property type="entry name" value="P-loop_NTPase"/>
</dbReference>
<dbReference type="GO" id="GO:0042802">
    <property type="term" value="F:identical protein binding"/>
    <property type="evidence" value="ECO:0007669"/>
    <property type="project" value="UniProtKB-ARBA"/>
</dbReference>
<dbReference type="Gene3D" id="3.40.50.300">
    <property type="entry name" value="P-loop containing nucleotide triphosphate hydrolases"/>
    <property type="match status" value="1"/>
</dbReference>
<keyword evidence="11" id="KW-0067">ATP-binding</keyword>
<keyword evidence="6" id="KW-0997">Cell inner membrane</keyword>
<organism evidence="20 21">
    <name type="scientific">Segatella copri</name>
    <dbReference type="NCBI Taxonomy" id="165179"/>
    <lineage>
        <taxon>Bacteria</taxon>
        <taxon>Pseudomonadati</taxon>
        <taxon>Bacteroidota</taxon>
        <taxon>Bacteroidia</taxon>
        <taxon>Bacteroidales</taxon>
        <taxon>Prevotellaceae</taxon>
        <taxon>Segatella</taxon>
    </lineage>
</organism>
<reference evidence="20 21" key="1">
    <citation type="submission" date="2019-09" db="EMBL/GenBank/DDBJ databases">
        <title>Distinct polysaccharide growth profiles of human intestinal Prevotella copri isolates.</title>
        <authorList>
            <person name="Fehlner-Peach H."/>
            <person name="Magnabosco C."/>
            <person name="Raghavan V."/>
            <person name="Scher J.U."/>
            <person name="Tett A."/>
            <person name="Cox L.M."/>
            <person name="Gottsegen C."/>
            <person name="Watters A."/>
            <person name="Wiltshire- Gordon J.D."/>
            <person name="Segata N."/>
            <person name="Bonneau R."/>
            <person name="Littman D.R."/>
        </authorList>
    </citation>
    <scope>NUCLEOTIDE SEQUENCE [LARGE SCALE GENOMIC DNA]</scope>
    <source>
        <strain evidence="21">iA622</strain>
    </source>
</reference>
<evidence type="ECO:0000256" key="11">
    <source>
        <dbReference type="ARBA" id="ARBA00022840"/>
    </source>
</evidence>
<evidence type="ECO:0000313" key="21">
    <source>
        <dbReference type="Proteomes" id="UP000480425"/>
    </source>
</evidence>
<keyword evidence="12 16" id="KW-1133">Transmembrane helix</keyword>
<evidence type="ECO:0000256" key="15">
    <source>
        <dbReference type="ARBA" id="ARBA00051245"/>
    </source>
</evidence>
<protein>
    <recommendedName>
        <fullName evidence="4">non-specific protein-tyrosine kinase</fullName>
        <ecNumber evidence="4">2.7.10.2</ecNumber>
    </recommendedName>
</protein>
<keyword evidence="13 16" id="KW-0472">Membrane</keyword>
<feature type="transmembrane region" description="Helical" evidence="16">
    <location>
        <begin position="35"/>
        <end position="53"/>
    </location>
</feature>
<accession>A0A6G1U3H8</accession>